<reference evidence="1 2" key="1">
    <citation type="submission" date="2020-09" db="EMBL/GenBank/DDBJ databases">
        <title>Investigation of environmental microbes.</title>
        <authorList>
            <person name="Ou Y."/>
            <person name="Kang Q."/>
        </authorList>
    </citation>
    <scope>NUCLEOTIDE SEQUENCE [LARGE SCALE GENOMIC DNA]</scope>
    <source>
        <strain evidence="1 2">KJZ-14</strain>
    </source>
</reference>
<dbReference type="AlphaFoldDB" id="A0A7S7B077"/>
<dbReference type="EMBL" id="CP061539">
    <property type="protein sequence ID" value="QOW64646.1"/>
    <property type="molecule type" value="Genomic_DNA"/>
</dbReference>
<gene>
    <name evidence="1" type="ORF">IDM49_11285</name>
</gene>
<accession>A0A7S7B077</accession>
<dbReference type="KEGG" id="rter:IDM49_11285"/>
<protein>
    <submittedName>
        <fullName evidence="1">Uncharacterized protein</fullName>
    </submittedName>
</protein>
<organism evidence="1 2">
    <name type="scientific">Rothia terrae</name>
    <dbReference type="NCBI Taxonomy" id="396015"/>
    <lineage>
        <taxon>Bacteria</taxon>
        <taxon>Bacillati</taxon>
        <taxon>Actinomycetota</taxon>
        <taxon>Actinomycetes</taxon>
        <taxon>Micrococcales</taxon>
        <taxon>Micrococcaceae</taxon>
        <taxon>Rothia</taxon>
    </lineage>
</organism>
<dbReference type="Proteomes" id="UP000516404">
    <property type="component" value="Chromosome"/>
</dbReference>
<evidence type="ECO:0000313" key="2">
    <source>
        <dbReference type="Proteomes" id="UP000516404"/>
    </source>
</evidence>
<proteinExistence type="predicted"/>
<dbReference type="GeneID" id="96624752"/>
<dbReference type="RefSeq" id="WP_193836656.1">
    <property type="nucleotide sequence ID" value="NZ_CP061539.1"/>
</dbReference>
<sequence length="101" mass="10958">MLTRRATLTAAPLAALEASASLQQGLLTHHTVNQNVSSTLKEGANTTTNTFAGMTQKQLIAQQSSKEGTFVCTHGLNDRYGNPMVEKSTSLLIKRNIYYCV</sequence>
<keyword evidence="2" id="KW-1185">Reference proteome</keyword>
<name>A0A7S7B077_9MICC</name>
<evidence type="ECO:0000313" key="1">
    <source>
        <dbReference type="EMBL" id="QOW64646.1"/>
    </source>
</evidence>